<feature type="transmembrane region" description="Helical" evidence="8">
    <location>
        <begin position="138"/>
        <end position="156"/>
    </location>
</feature>
<dbReference type="Pfam" id="PF01032">
    <property type="entry name" value="FecCD"/>
    <property type="match status" value="1"/>
</dbReference>
<evidence type="ECO:0000256" key="4">
    <source>
        <dbReference type="ARBA" id="ARBA00022475"/>
    </source>
</evidence>
<name>A0A9D2GGL2_9FIRM</name>
<dbReference type="SUPFAM" id="SSF81345">
    <property type="entry name" value="ABC transporter involved in vitamin B12 uptake, BtuC"/>
    <property type="match status" value="1"/>
</dbReference>
<evidence type="ECO:0000256" key="1">
    <source>
        <dbReference type="ARBA" id="ARBA00004651"/>
    </source>
</evidence>
<evidence type="ECO:0000256" key="8">
    <source>
        <dbReference type="SAM" id="Phobius"/>
    </source>
</evidence>
<evidence type="ECO:0000256" key="3">
    <source>
        <dbReference type="ARBA" id="ARBA00022448"/>
    </source>
</evidence>
<dbReference type="EMBL" id="DXBC01000100">
    <property type="protein sequence ID" value="HIZ79408.1"/>
    <property type="molecule type" value="Genomic_DNA"/>
</dbReference>
<dbReference type="PANTHER" id="PTHR30472">
    <property type="entry name" value="FERRIC ENTEROBACTIN TRANSPORT SYSTEM PERMEASE PROTEIN"/>
    <property type="match status" value="1"/>
</dbReference>
<evidence type="ECO:0000256" key="6">
    <source>
        <dbReference type="ARBA" id="ARBA00022989"/>
    </source>
</evidence>
<dbReference type="InterPro" id="IPR000522">
    <property type="entry name" value="ABC_transptr_permease_BtuC"/>
</dbReference>
<evidence type="ECO:0000256" key="7">
    <source>
        <dbReference type="ARBA" id="ARBA00023136"/>
    </source>
</evidence>
<comment type="similarity">
    <text evidence="2">Belongs to the binding-protein-dependent transport system permease family. FecCD subfamily.</text>
</comment>
<organism evidence="9 10">
    <name type="scientific">Candidatus Lachnoclostridium stercorigallinarum</name>
    <dbReference type="NCBI Taxonomy" id="2838634"/>
    <lineage>
        <taxon>Bacteria</taxon>
        <taxon>Bacillati</taxon>
        <taxon>Bacillota</taxon>
        <taxon>Clostridia</taxon>
        <taxon>Lachnospirales</taxon>
        <taxon>Lachnospiraceae</taxon>
    </lineage>
</organism>
<dbReference type="GO" id="GO:0033214">
    <property type="term" value="P:siderophore-iron import into cell"/>
    <property type="evidence" value="ECO:0007669"/>
    <property type="project" value="TreeGrafter"/>
</dbReference>
<evidence type="ECO:0000313" key="9">
    <source>
        <dbReference type="EMBL" id="HIZ79408.1"/>
    </source>
</evidence>
<protein>
    <submittedName>
        <fullName evidence="9">Iron ABC transporter permease</fullName>
    </submittedName>
</protein>
<gene>
    <name evidence="9" type="ORF">IAA17_06430</name>
</gene>
<evidence type="ECO:0000256" key="5">
    <source>
        <dbReference type="ARBA" id="ARBA00022692"/>
    </source>
</evidence>
<dbReference type="GO" id="GO:0005886">
    <property type="term" value="C:plasma membrane"/>
    <property type="evidence" value="ECO:0007669"/>
    <property type="project" value="UniProtKB-SubCell"/>
</dbReference>
<dbReference type="PANTHER" id="PTHR30472:SF67">
    <property type="entry name" value="PERMEASE OF ABC TRANSPORTER-RELATED"/>
    <property type="match status" value="1"/>
</dbReference>
<keyword evidence="3" id="KW-0813">Transport</keyword>
<evidence type="ECO:0000256" key="2">
    <source>
        <dbReference type="ARBA" id="ARBA00007935"/>
    </source>
</evidence>
<proteinExistence type="inferred from homology"/>
<comment type="caution">
    <text evidence="9">The sequence shown here is derived from an EMBL/GenBank/DDBJ whole genome shotgun (WGS) entry which is preliminary data.</text>
</comment>
<keyword evidence="5 8" id="KW-0812">Transmembrane</keyword>
<sequence>MRNGMGKRTMRGLLLFPVLLILLAVTIIYTIRIGSADIPAREVSGILRDRLFQGGRELEAGVWEMAHVQIVWNIRLPRVLFAVLCGAGLSICGAAMQALVLNPIADPYILGISSGASAGAAWALLMPLPFFAGQYQTTAAAFLGALISASAVYIMAKAAGGGRLQPTPLLLAGTAVNAVMSAVTSFLIYLAKSPESIAAVYNWQMGSIAAAQWKTLSLPFAGTLAGMTIFTCSGKKFNMIMMGDEDAAAMGLNVKAFRSVMFLVCSVVVASFVSVTGIIGFVGLVVPHVVRIAAGTSDNRLVIPASALSGGIYLAWADALARSAFGAAELPLGIVTAFAGAPFFLYLMIRKGYGRRME</sequence>
<accession>A0A9D2GGL2</accession>
<keyword evidence="7 8" id="KW-0472">Membrane</keyword>
<dbReference type="FunFam" id="1.10.3470.10:FF:000001">
    <property type="entry name" value="Vitamin B12 ABC transporter permease BtuC"/>
    <property type="match status" value="1"/>
</dbReference>
<reference evidence="9" key="2">
    <citation type="submission" date="2021-04" db="EMBL/GenBank/DDBJ databases">
        <authorList>
            <person name="Gilroy R."/>
        </authorList>
    </citation>
    <scope>NUCLEOTIDE SEQUENCE</scope>
    <source>
        <strain evidence="9">ChiBcec1-1093</strain>
    </source>
</reference>
<feature type="transmembrane region" description="Helical" evidence="8">
    <location>
        <begin position="79"/>
        <end position="101"/>
    </location>
</feature>
<feature type="transmembrane region" description="Helical" evidence="8">
    <location>
        <begin position="168"/>
        <end position="191"/>
    </location>
</feature>
<reference evidence="9" key="1">
    <citation type="journal article" date="2021" name="PeerJ">
        <title>Extensive microbial diversity within the chicken gut microbiome revealed by metagenomics and culture.</title>
        <authorList>
            <person name="Gilroy R."/>
            <person name="Ravi A."/>
            <person name="Getino M."/>
            <person name="Pursley I."/>
            <person name="Horton D.L."/>
            <person name="Alikhan N.F."/>
            <person name="Baker D."/>
            <person name="Gharbi K."/>
            <person name="Hall N."/>
            <person name="Watson M."/>
            <person name="Adriaenssens E.M."/>
            <person name="Foster-Nyarko E."/>
            <person name="Jarju S."/>
            <person name="Secka A."/>
            <person name="Antonio M."/>
            <person name="Oren A."/>
            <person name="Chaudhuri R.R."/>
            <person name="La Ragione R."/>
            <person name="Hildebrand F."/>
            <person name="Pallen M.J."/>
        </authorList>
    </citation>
    <scope>NUCLEOTIDE SEQUENCE</scope>
    <source>
        <strain evidence="9">ChiBcec1-1093</strain>
    </source>
</reference>
<feature type="transmembrane region" description="Helical" evidence="8">
    <location>
        <begin position="108"/>
        <end position="132"/>
    </location>
</feature>
<dbReference type="Proteomes" id="UP000824101">
    <property type="component" value="Unassembled WGS sequence"/>
</dbReference>
<feature type="transmembrane region" description="Helical" evidence="8">
    <location>
        <begin position="260"/>
        <end position="286"/>
    </location>
</feature>
<feature type="transmembrane region" description="Helical" evidence="8">
    <location>
        <begin position="330"/>
        <end position="349"/>
    </location>
</feature>
<dbReference type="CDD" id="cd06550">
    <property type="entry name" value="TM_ABC_iron-siderophores_like"/>
    <property type="match status" value="1"/>
</dbReference>
<comment type="subcellular location">
    <subcellularLocation>
        <location evidence="1">Cell membrane</location>
        <topology evidence="1">Multi-pass membrane protein</topology>
    </subcellularLocation>
</comment>
<evidence type="ECO:0000313" key="10">
    <source>
        <dbReference type="Proteomes" id="UP000824101"/>
    </source>
</evidence>
<feature type="transmembrane region" description="Helical" evidence="8">
    <location>
        <begin position="211"/>
        <end position="232"/>
    </location>
</feature>
<dbReference type="InterPro" id="IPR037294">
    <property type="entry name" value="ABC_BtuC-like"/>
</dbReference>
<keyword evidence="4" id="KW-1003">Cell membrane</keyword>
<keyword evidence="6 8" id="KW-1133">Transmembrane helix</keyword>
<dbReference type="AlphaFoldDB" id="A0A9D2GGL2"/>
<dbReference type="GO" id="GO:0022857">
    <property type="term" value="F:transmembrane transporter activity"/>
    <property type="evidence" value="ECO:0007669"/>
    <property type="project" value="InterPro"/>
</dbReference>
<dbReference type="Gene3D" id="1.10.3470.10">
    <property type="entry name" value="ABC transporter involved in vitamin B12 uptake, BtuC"/>
    <property type="match status" value="1"/>
</dbReference>